<gene>
    <name evidence="3" type="ORF">MKW94_007884</name>
</gene>
<name>A0AA41SC16_PAPNU</name>
<organism evidence="3 4">
    <name type="scientific">Papaver nudicaule</name>
    <name type="common">Iceland poppy</name>
    <dbReference type="NCBI Taxonomy" id="74823"/>
    <lineage>
        <taxon>Eukaryota</taxon>
        <taxon>Viridiplantae</taxon>
        <taxon>Streptophyta</taxon>
        <taxon>Embryophyta</taxon>
        <taxon>Tracheophyta</taxon>
        <taxon>Spermatophyta</taxon>
        <taxon>Magnoliopsida</taxon>
        <taxon>Ranunculales</taxon>
        <taxon>Papaveraceae</taxon>
        <taxon>Papaveroideae</taxon>
        <taxon>Papaver</taxon>
    </lineage>
</organism>
<dbReference type="PANTHER" id="PTHR47864:SF2">
    <property type="entry name" value="MYB_SANT-LIKE DNA-BINDING DOMAIN PROTEIN"/>
    <property type="match status" value="1"/>
</dbReference>
<evidence type="ECO:0000256" key="1">
    <source>
        <dbReference type="SAM" id="MobiDB-lite"/>
    </source>
</evidence>
<dbReference type="Pfam" id="PF12776">
    <property type="entry name" value="Myb_DNA-bind_3"/>
    <property type="match status" value="1"/>
</dbReference>
<evidence type="ECO:0000259" key="2">
    <source>
        <dbReference type="Pfam" id="PF12776"/>
    </source>
</evidence>
<sequence length="177" mass="19773">MDPSNQGDASGNEGNSAYSSWSNEEREVLLSLLVDATKRGWKDKNGSFNKRTVETLILPVLNQKCGCTKTHENYKSAMKWFRKRFDVVNEAFKIGSGFGINPSNGFLEAPEEVWTDYFKATSNKTHKWIRTTAFDDYDDICIIFGGKAATGKVTVDVSQNVTLRESMKISRGVVGNL</sequence>
<evidence type="ECO:0000313" key="4">
    <source>
        <dbReference type="Proteomes" id="UP001177140"/>
    </source>
</evidence>
<proteinExistence type="predicted"/>
<dbReference type="InterPro" id="IPR024752">
    <property type="entry name" value="Myb/SANT-like_dom"/>
</dbReference>
<dbReference type="Proteomes" id="UP001177140">
    <property type="component" value="Unassembled WGS sequence"/>
</dbReference>
<feature type="domain" description="Myb/SANT-like" evidence="2">
    <location>
        <begin position="20"/>
        <end position="117"/>
    </location>
</feature>
<dbReference type="PANTHER" id="PTHR47864">
    <property type="entry name" value="TRANSMEMBRANE PROTEIN"/>
    <property type="match status" value="1"/>
</dbReference>
<dbReference type="EMBL" id="JAJJMA010138551">
    <property type="protein sequence ID" value="MCL7033792.1"/>
    <property type="molecule type" value="Genomic_DNA"/>
</dbReference>
<reference evidence="3" key="1">
    <citation type="submission" date="2022-03" db="EMBL/GenBank/DDBJ databases">
        <title>A functionally conserved STORR gene fusion in Papaver species that diverged 16.8 million years ago.</title>
        <authorList>
            <person name="Catania T."/>
        </authorList>
    </citation>
    <scope>NUCLEOTIDE SEQUENCE</scope>
    <source>
        <strain evidence="3">S-191538</strain>
    </source>
</reference>
<evidence type="ECO:0000313" key="3">
    <source>
        <dbReference type="EMBL" id="MCL7033792.1"/>
    </source>
</evidence>
<dbReference type="AlphaFoldDB" id="A0AA41SC16"/>
<accession>A0AA41SC16</accession>
<feature type="region of interest" description="Disordered" evidence="1">
    <location>
        <begin position="1"/>
        <end position="20"/>
    </location>
</feature>
<keyword evidence="4" id="KW-1185">Reference proteome</keyword>
<dbReference type="InterPro" id="IPR055314">
    <property type="entry name" value="At2g29880-like"/>
</dbReference>
<comment type="caution">
    <text evidence="3">The sequence shown here is derived from an EMBL/GenBank/DDBJ whole genome shotgun (WGS) entry which is preliminary data.</text>
</comment>
<protein>
    <recommendedName>
        <fullName evidence="2">Myb/SANT-like domain-containing protein</fullName>
    </recommendedName>
</protein>